<dbReference type="Proteomes" id="UP000192042">
    <property type="component" value="Chromosome I"/>
</dbReference>
<dbReference type="PROSITE" id="PS51257">
    <property type="entry name" value="PROKAR_LIPOPROTEIN"/>
    <property type="match status" value="1"/>
</dbReference>
<dbReference type="AlphaFoldDB" id="A0A1W1I7D7"/>
<evidence type="ECO:0000313" key="2">
    <source>
        <dbReference type="EMBL" id="SLM48932.1"/>
    </source>
</evidence>
<sequence>MARRNFLHYCLIIWSLSGCASYKVGYDYDRSVDFHSYRTYEWMRDQQEKTGDRRVDSSSTDIRVRTAIAAQLGLKGYAASTAGRPDFLVAYYIQVKEGPADQSQQYFSDGMAGKPFVHSVDTRNPSGKPKAEPEAPSYAAGTLLVDIIDASSKKLAWRGTAAGTVDPSLSSQERDERIRIILRDVLSNFPPKK</sequence>
<dbReference type="KEGG" id="nja:NSJP_2765"/>
<gene>
    <name evidence="2" type="ORF">NSJP_2765</name>
</gene>
<dbReference type="RefSeq" id="WP_080887249.1">
    <property type="nucleotide sequence ID" value="NZ_LT828648.1"/>
</dbReference>
<dbReference type="Pfam" id="PF13590">
    <property type="entry name" value="DUF4136"/>
    <property type="match status" value="1"/>
</dbReference>
<accession>A0A1W1I7D7</accession>
<reference evidence="2 3" key="1">
    <citation type="submission" date="2017-03" db="EMBL/GenBank/DDBJ databases">
        <authorList>
            <person name="Afonso C.L."/>
            <person name="Miller P.J."/>
            <person name="Scott M.A."/>
            <person name="Spackman E."/>
            <person name="Goraichik I."/>
            <person name="Dimitrov K.M."/>
            <person name="Suarez D.L."/>
            <person name="Swayne D.E."/>
        </authorList>
    </citation>
    <scope>NUCLEOTIDE SEQUENCE [LARGE SCALE GENOMIC DNA]</scope>
    <source>
        <strain evidence="2">Genome sequencing of Nitrospira japonica strain NJ11</strain>
    </source>
</reference>
<evidence type="ECO:0000259" key="1">
    <source>
        <dbReference type="Pfam" id="PF13590"/>
    </source>
</evidence>
<dbReference type="EMBL" id="LT828648">
    <property type="protein sequence ID" value="SLM48932.1"/>
    <property type="molecule type" value="Genomic_DNA"/>
</dbReference>
<proteinExistence type="predicted"/>
<name>A0A1W1I7D7_9BACT</name>
<organism evidence="2 3">
    <name type="scientific">Nitrospira japonica</name>
    <dbReference type="NCBI Taxonomy" id="1325564"/>
    <lineage>
        <taxon>Bacteria</taxon>
        <taxon>Pseudomonadati</taxon>
        <taxon>Nitrospirota</taxon>
        <taxon>Nitrospiria</taxon>
        <taxon>Nitrospirales</taxon>
        <taxon>Nitrospiraceae</taxon>
        <taxon>Nitrospira</taxon>
    </lineage>
</organism>
<keyword evidence="3" id="KW-1185">Reference proteome</keyword>
<evidence type="ECO:0000313" key="3">
    <source>
        <dbReference type="Proteomes" id="UP000192042"/>
    </source>
</evidence>
<dbReference type="OrthoDB" id="5432251at2"/>
<dbReference type="Gene3D" id="3.30.160.670">
    <property type="match status" value="1"/>
</dbReference>
<protein>
    <recommendedName>
        <fullName evidence="1">DUF4136 domain-containing protein</fullName>
    </recommendedName>
</protein>
<feature type="domain" description="DUF4136" evidence="1">
    <location>
        <begin position="24"/>
        <end position="191"/>
    </location>
</feature>
<dbReference type="STRING" id="1325564.NSJP_2765"/>
<dbReference type="InterPro" id="IPR025411">
    <property type="entry name" value="DUF4136"/>
</dbReference>